<gene>
    <name evidence="1" type="ORF">CMV_002974</name>
</gene>
<accession>A0A8J4VVM1</accession>
<keyword evidence="2" id="KW-1185">Reference proteome</keyword>
<evidence type="ECO:0008006" key="3">
    <source>
        <dbReference type="Google" id="ProtNLM"/>
    </source>
</evidence>
<dbReference type="PANTHER" id="PTHR31694">
    <property type="entry name" value="DESICCATION-LIKE PROTEIN"/>
    <property type="match status" value="1"/>
</dbReference>
<reference evidence="1" key="1">
    <citation type="submission" date="2020-03" db="EMBL/GenBank/DDBJ databases">
        <title>Castanea mollissima Vanexum genome sequencing.</title>
        <authorList>
            <person name="Staton M."/>
        </authorList>
    </citation>
    <scope>NUCLEOTIDE SEQUENCE</scope>
    <source>
        <tissue evidence="1">Leaf</tissue>
    </source>
</reference>
<dbReference type="EMBL" id="JRKL02000225">
    <property type="protein sequence ID" value="KAF3973603.1"/>
    <property type="molecule type" value="Genomic_DNA"/>
</dbReference>
<evidence type="ECO:0000313" key="1">
    <source>
        <dbReference type="EMBL" id="KAF3973603.1"/>
    </source>
</evidence>
<organism evidence="1 2">
    <name type="scientific">Castanea mollissima</name>
    <name type="common">Chinese chestnut</name>
    <dbReference type="NCBI Taxonomy" id="60419"/>
    <lineage>
        <taxon>Eukaryota</taxon>
        <taxon>Viridiplantae</taxon>
        <taxon>Streptophyta</taxon>
        <taxon>Embryophyta</taxon>
        <taxon>Tracheophyta</taxon>
        <taxon>Spermatophyta</taxon>
        <taxon>Magnoliopsida</taxon>
        <taxon>eudicotyledons</taxon>
        <taxon>Gunneridae</taxon>
        <taxon>Pentapetalae</taxon>
        <taxon>rosids</taxon>
        <taxon>fabids</taxon>
        <taxon>Fagales</taxon>
        <taxon>Fagaceae</taxon>
        <taxon>Castanea</taxon>
    </lineage>
</organism>
<comment type="caution">
    <text evidence="1">The sequence shown here is derived from an EMBL/GenBank/DDBJ whole genome shotgun (WGS) entry which is preliminary data.</text>
</comment>
<evidence type="ECO:0000313" key="2">
    <source>
        <dbReference type="Proteomes" id="UP000737018"/>
    </source>
</evidence>
<dbReference type="PANTHER" id="PTHR31694:SF12">
    <property type="entry name" value="DESICCATION-LIKE PROTEIN"/>
    <property type="match status" value="1"/>
</dbReference>
<sequence length="314" mass="33990">MALTATSTATITTLLVSLLFLPKFYSFELIIDYDYSSISKSDVDLLEFPLNLEFLEAEFFLHGSLGYGLDKFAPNLTKGGPSPIGAKRAKLDPFTQDIIKQFAFQEVGHLRAIQKTVKGFPRPLLDLSAAAFAKVVDRAFGRPLAPPFDPYASGLNFLLASYLIPYVGLTGYVGANSKLQAPTSKRLVAGLLAVESGQDAIIRASLYERATVKVPPYGITVAEFTDRFSELRNKLGHAGFKDEGLVVPPVEGAEGKIIGNVLAGNRNSIAFERSPEEVLRIVYGGGNEHKPGGFYPKGANGRIARSHLHSVPTD</sequence>
<dbReference type="Pfam" id="PF13668">
    <property type="entry name" value="Ferritin_2"/>
    <property type="match status" value="1"/>
</dbReference>
<protein>
    <recommendedName>
        <fullName evidence="3">Desiccation-related protein PCC13-62</fullName>
    </recommendedName>
</protein>
<dbReference type="AlphaFoldDB" id="A0A8J4VVM1"/>
<dbReference type="InterPro" id="IPR052965">
    <property type="entry name" value="Pigment-catalase-like"/>
</dbReference>
<name>A0A8J4VVM1_9ROSI</name>
<proteinExistence type="predicted"/>
<dbReference type="Proteomes" id="UP000737018">
    <property type="component" value="Unassembled WGS sequence"/>
</dbReference>
<dbReference type="OrthoDB" id="1001765at2759"/>